<evidence type="ECO:0000313" key="5">
    <source>
        <dbReference type="Proteomes" id="UP000013909"/>
    </source>
</evidence>
<comment type="similarity">
    <text evidence="1">Belongs to the YciI family.</text>
</comment>
<accession>R7ZXY1</accession>
<sequence length="155" mass="16868">MKNTVHLLLFLVVALFPLFGKAQQQNSVYDESLANALGADDYGMKMYTFVLLTSGEHTPEDQAVVAAAFAGHMANINRLAKEGKLLLAGPFGPNSDAMRGLFVFDSADVEQVKGWLAGDPAIEEGFLKASLYPWYGSAALPLYLEASEKIWKVKP</sequence>
<feature type="domain" description="YCII-related" evidence="3">
    <location>
        <begin position="57"/>
        <end position="126"/>
    </location>
</feature>
<feature type="chain" id="PRO_5004451202" description="YCII-related domain-containing protein" evidence="2">
    <location>
        <begin position="23"/>
        <end position="155"/>
    </location>
</feature>
<dbReference type="AlphaFoldDB" id="R7ZXY1"/>
<keyword evidence="5" id="KW-1185">Reference proteome</keyword>
<evidence type="ECO:0000256" key="2">
    <source>
        <dbReference type="SAM" id="SignalP"/>
    </source>
</evidence>
<keyword evidence="2" id="KW-0732">Signal</keyword>
<proteinExistence type="inferred from homology"/>
<dbReference type="InterPro" id="IPR011008">
    <property type="entry name" value="Dimeric_a/b-barrel"/>
</dbReference>
<dbReference type="SUPFAM" id="SSF54909">
    <property type="entry name" value="Dimeric alpha+beta barrel"/>
    <property type="match status" value="1"/>
</dbReference>
<feature type="signal peptide" evidence="2">
    <location>
        <begin position="1"/>
        <end position="22"/>
    </location>
</feature>
<name>R7ZXY1_9BACT</name>
<comment type="caution">
    <text evidence="4">The sequence shown here is derived from an EMBL/GenBank/DDBJ whole genome shotgun (WGS) entry which is preliminary data.</text>
</comment>
<reference evidence="4 5" key="1">
    <citation type="submission" date="2013-02" db="EMBL/GenBank/DDBJ databases">
        <title>A novel strain isolated from Lonar lake, Maharashtra, India.</title>
        <authorList>
            <person name="Singh A."/>
        </authorList>
    </citation>
    <scope>NUCLEOTIDE SEQUENCE [LARGE SCALE GENOMIC DNA]</scope>
    <source>
        <strain evidence="4 5">AK24</strain>
    </source>
</reference>
<evidence type="ECO:0000313" key="4">
    <source>
        <dbReference type="EMBL" id="EON78927.1"/>
    </source>
</evidence>
<evidence type="ECO:0000256" key="1">
    <source>
        <dbReference type="ARBA" id="ARBA00007689"/>
    </source>
</evidence>
<dbReference type="Pfam" id="PF03795">
    <property type="entry name" value="YCII"/>
    <property type="match status" value="1"/>
</dbReference>
<gene>
    <name evidence="4" type="ORF">ADIS_0520</name>
</gene>
<organism evidence="4 5">
    <name type="scientific">Lunatimonas lonarensis</name>
    <dbReference type="NCBI Taxonomy" id="1232681"/>
    <lineage>
        <taxon>Bacteria</taxon>
        <taxon>Pseudomonadati</taxon>
        <taxon>Bacteroidota</taxon>
        <taxon>Cytophagia</taxon>
        <taxon>Cytophagales</taxon>
        <taxon>Cyclobacteriaceae</taxon>
    </lineage>
</organism>
<evidence type="ECO:0000259" key="3">
    <source>
        <dbReference type="Pfam" id="PF03795"/>
    </source>
</evidence>
<protein>
    <recommendedName>
        <fullName evidence="3">YCII-related domain-containing protein</fullName>
    </recommendedName>
</protein>
<dbReference type="OrthoDB" id="8481699at2"/>
<dbReference type="Proteomes" id="UP000013909">
    <property type="component" value="Unassembled WGS sequence"/>
</dbReference>
<dbReference type="InterPro" id="IPR005545">
    <property type="entry name" value="YCII"/>
</dbReference>
<dbReference type="Gene3D" id="3.30.70.1060">
    <property type="entry name" value="Dimeric alpha+beta barrel"/>
    <property type="match status" value="1"/>
</dbReference>
<dbReference type="STRING" id="1232681.ADIS_0520"/>
<dbReference type="PATRIC" id="fig|1288963.3.peg.518"/>
<dbReference type="RefSeq" id="WP_010852669.1">
    <property type="nucleotide sequence ID" value="NZ_AQHR01000021.1"/>
</dbReference>
<dbReference type="EMBL" id="AQHR01000021">
    <property type="protein sequence ID" value="EON78927.1"/>
    <property type="molecule type" value="Genomic_DNA"/>
</dbReference>